<dbReference type="PANTHER" id="PTHR24421">
    <property type="entry name" value="NITRATE/NITRITE SENSOR PROTEIN NARX-RELATED"/>
    <property type="match status" value="1"/>
</dbReference>
<accession>A0A1Q9GFZ1</accession>
<dbReference type="InterPro" id="IPR036890">
    <property type="entry name" value="HATPase_C_sf"/>
</dbReference>
<dbReference type="PANTHER" id="PTHR24421:SF58">
    <property type="entry name" value="SIGNAL TRANSDUCTION HISTIDINE-PROTEIN KINASE_PHOSPHATASE UHPB"/>
    <property type="match status" value="1"/>
</dbReference>
<feature type="domain" description="Histidine kinase" evidence="10">
    <location>
        <begin position="310"/>
        <end position="503"/>
    </location>
</feature>
<evidence type="ECO:0000256" key="7">
    <source>
        <dbReference type="ARBA" id="ARBA00023012"/>
    </source>
</evidence>
<keyword evidence="4 9" id="KW-0812">Transmembrane</keyword>
<feature type="transmembrane region" description="Helical" evidence="9">
    <location>
        <begin position="109"/>
        <end position="129"/>
    </location>
</feature>
<evidence type="ECO:0000259" key="10">
    <source>
        <dbReference type="PROSITE" id="PS50109"/>
    </source>
</evidence>
<gene>
    <name evidence="11" type="ORF">BIT28_21775</name>
</gene>
<dbReference type="Proteomes" id="UP000186905">
    <property type="component" value="Unassembled WGS sequence"/>
</dbReference>
<protein>
    <submittedName>
        <fullName evidence="11">Two-component system sensor histidine kinase UhpB</fullName>
    </submittedName>
</protein>
<dbReference type="PROSITE" id="PS51257">
    <property type="entry name" value="PROKAR_LIPOPROTEIN"/>
    <property type="match status" value="1"/>
</dbReference>
<dbReference type="InterPro" id="IPR007895">
    <property type="entry name" value="MASE1"/>
</dbReference>
<dbReference type="CDD" id="cd16917">
    <property type="entry name" value="HATPase_UhpB-NarQ-NarX-like"/>
    <property type="match status" value="1"/>
</dbReference>
<feature type="transmembrane region" description="Helical" evidence="9">
    <location>
        <begin position="81"/>
        <end position="97"/>
    </location>
</feature>
<dbReference type="PROSITE" id="PS50109">
    <property type="entry name" value="HIS_KIN"/>
    <property type="match status" value="1"/>
</dbReference>
<keyword evidence="3" id="KW-0808">Transferase</keyword>
<evidence type="ECO:0000256" key="5">
    <source>
        <dbReference type="ARBA" id="ARBA00022777"/>
    </source>
</evidence>
<dbReference type="Pfam" id="PF02518">
    <property type="entry name" value="HATPase_c"/>
    <property type="match status" value="1"/>
</dbReference>
<comment type="caution">
    <text evidence="11">The sequence shown here is derived from an EMBL/GenBank/DDBJ whole genome shotgun (WGS) entry which is preliminary data.</text>
</comment>
<keyword evidence="8 9" id="KW-0472">Membrane</keyword>
<evidence type="ECO:0000256" key="1">
    <source>
        <dbReference type="ARBA" id="ARBA00004651"/>
    </source>
</evidence>
<dbReference type="RefSeq" id="WP_075766454.1">
    <property type="nucleotide sequence ID" value="NZ_MJIL01000087.1"/>
</dbReference>
<dbReference type="STRING" id="1903952.BIT28_21775"/>
<keyword evidence="5 11" id="KW-0418">Kinase</keyword>
<dbReference type="GO" id="GO:0000155">
    <property type="term" value="F:phosphorelay sensor kinase activity"/>
    <property type="evidence" value="ECO:0007669"/>
    <property type="project" value="InterPro"/>
</dbReference>
<name>A0A1Q9GFZ1_9GAMM</name>
<feature type="transmembrane region" description="Helical" evidence="9">
    <location>
        <begin position="183"/>
        <end position="200"/>
    </location>
</feature>
<dbReference type="EMBL" id="MJIL01000087">
    <property type="protein sequence ID" value="OLQ73359.1"/>
    <property type="molecule type" value="Genomic_DNA"/>
</dbReference>
<dbReference type="SMART" id="SM00387">
    <property type="entry name" value="HATPase_c"/>
    <property type="match status" value="1"/>
</dbReference>
<dbReference type="Gene3D" id="3.30.565.10">
    <property type="entry name" value="Histidine kinase-like ATPase, C-terminal domain"/>
    <property type="match status" value="1"/>
</dbReference>
<reference evidence="11 12" key="1">
    <citation type="submission" date="2016-09" db="EMBL/GenBank/DDBJ databases">
        <title>Photobacterium proteolyticum sp. nov. a protease producing bacterium isolated from ocean sediments of Laizhou Bay.</title>
        <authorList>
            <person name="Li Y."/>
        </authorList>
    </citation>
    <scope>NUCLEOTIDE SEQUENCE [LARGE SCALE GENOMIC DNA]</scope>
    <source>
        <strain evidence="11 12">13-12</strain>
    </source>
</reference>
<keyword evidence="6 9" id="KW-1133">Transmembrane helix</keyword>
<dbReference type="Gene3D" id="1.20.5.1930">
    <property type="match status" value="1"/>
</dbReference>
<evidence type="ECO:0000313" key="12">
    <source>
        <dbReference type="Proteomes" id="UP000186905"/>
    </source>
</evidence>
<organism evidence="11 12">
    <name type="scientific">Photobacterium proteolyticum</name>
    <dbReference type="NCBI Taxonomy" id="1903952"/>
    <lineage>
        <taxon>Bacteria</taxon>
        <taxon>Pseudomonadati</taxon>
        <taxon>Pseudomonadota</taxon>
        <taxon>Gammaproteobacteria</taxon>
        <taxon>Vibrionales</taxon>
        <taxon>Vibrionaceae</taxon>
        <taxon>Photobacterium</taxon>
    </lineage>
</organism>
<evidence type="ECO:0000256" key="6">
    <source>
        <dbReference type="ARBA" id="ARBA00022989"/>
    </source>
</evidence>
<dbReference type="OrthoDB" id="9797605at2"/>
<evidence type="ECO:0000256" key="3">
    <source>
        <dbReference type="ARBA" id="ARBA00022679"/>
    </source>
</evidence>
<dbReference type="Pfam" id="PF07730">
    <property type="entry name" value="HisKA_3"/>
    <property type="match status" value="1"/>
</dbReference>
<dbReference type="SUPFAM" id="SSF55874">
    <property type="entry name" value="ATPase domain of HSP90 chaperone/DNA topoisomerase II/histidine kinase"/>
    <property type="match status" value="1"/>
</dbReference>
<dbReference type="AlphaFoldDB" id="A0A1Q9GFZ1"/>
<evidence type="ECO:0000313" key="11">
    <source>
        <dbReference type="EMBL" id="OLQ73359.1"/>
    </source>
</evidence>
<keyword evidence="7" id="KW-0902">Two-component regulatory system</keyword>
<comment type="subcellular location">
    <subcellularLocation>
        <location evidence="1">Cell membrane</location>
        <topology evidence="1">Multi-pass membrane protein</topology>
    </subcellularLocation>
</comment>
<dbReference type="InterPro" id="IPR003594">
    <property type="entry name" value="HATPase_dom"/>
</dbReference>
<evidence type="ECO:0000256" key="8">
    <source>
        <dbReference type="ARBA" id="ARBA00023136"/>
    </source>
</evidence>
<evidence type="ECO:0000256" key="4">
    <source>
        <dbReference type="ARBA" id="ARBA00022692"/>
    </source>
</evidence>
<feature type="transmembrane region" description="Helical" evidence="9">
    <location>
        <begin position="12"/>
        <end position="29"/>
    </location>
</feature>
<dbReference type="GO" id="GO:0046983">
    <property type="term" value="F:protein dimerization activity"/>
    <property type="evidence" value="ECO:0007669"/>
    <property type="project" value="InterPro"/>
</dbReference>
<proteinExistence type="predicted"/>
<evidence type="ECO:0000256" key="9">
    <source>
        <dbReference type="SAM" id="Phobius"/>
    </source>
</evidence>
<dbReference type="InterPro" id="IPR005467">
    <property type="entry name" value="His_kinase_dom"/>
</dbReference>
<keyword evidence="12" id="KW-1185">Reference proteome</keyword>
<feature type="transmembrane region" description="Helical" evidence="9">
    <location>
        <begin position="135"/>
        <end position="156"/>
    </location>
</feature>
<evidence type="ECO:0000256" key="2">
    <source>
        <dbReference type="ARBA" id="ARBA00022475"/>
    </source>
</evidence>
<sequence length="503" mass="56313">MRNFAITSLCSWLLISCSWFCLWIIGFYFTLDPELAVLFFPFAMRLGISLHAPKQYWPAIYGAEWWLIVSLAVMLEQPQWVSVIAASLLSLPVLWLAHRYYYGTQWRRLCVMGAVIGLTALINTLAVASQSNHSLMVLLVSITGGLMLVPSCYLIWSYLFQKAWIPLTVGLVSRPVELRSRHVVLYASLFMVSIAIQLGLPDEMRRFAPFCLAIPIILLAFRYGWQGALLGTLLNSVALIAARTGGSNLEITDLLLSLSAQSLTGILLGMGIQRQRELNQQLRHELVRNHSLSRQLVKAEESVRREVARELHDEIGQNITAIRTQASIIQRVENTPMGKTCATTIESLSLNIYDTTKGLLTQLRPKSLDDLGLEDAVHQLVRELECESHGIDTLIDWHHNGQDLAALSDTMSVTVYRICQEALNNIVKYARASEVSIRIDIREEVELIVRDNGIGFKPELTLNGFGLRGMRERVQALGGTFTLNSQITGEAQGTELRVTLPVL</sequence>
<dbReference type="InterPro" id="IPR011712">
    <property type="entry name" value="Sig_transdc_His_kin_sub3_dim/P"/>
</dbReference>
<dbReference type="GO" id="GO:0005886">
    <property type="term" value="C:plasma membrane"/>
    <property type="evidence" value="ECO:0007669"/>
    <property type="project" value="UniProtKB-SubCell"/>
</dbReference>
<dbReference type="InterPro" id="IPR050482">
    <property type="entry name" value="Sensor_HK_TwoCompSys"/>
</dbReference>
<keyword evidence="2" id="KW-1003">Cell membrane</keyword>
<dbReference type="NCBIfam" id="NF008649">
    <property type="entry name" value="PRK11644.1"/>
    <property type="match status" value="1"/>
</dbReference>
<dbReference type="Pfam" id="PF05231">
    <property type="entry name" value="MASE1"/>
    <property type="match status" value="1"/>
</dbReference>